<accession>A0A420J0H3</accession>
<reference evidence="3 4" key="1">
    <citation type="journal article" date="2018" name="BMC Genomics">
        <title>Comparative genome analyses reveal sequence features reflecting distinct modes of host-adaptation between dicot and monocot powdery mildew.</title>
        <authorList>
            <person name="Wu Y."/>
            <person name="Ma X."/>
            <person name="Pan Z."/>
            <person name="Kale S.D."/>
            <person name="Song Y."/>
            <person name="King H."/>
            <person name="Zhang Q."/>
            <person name="Presley C."/>
            <person name="Deng X."/>
            <person name="Wei C.I."/>
            <person name="Xiao S."/>
        </authorList>
    </citation>
    <scope>NUCLEOTIDE SEQUENCE [LARGE SCALE GENOMIC DNA]</scope>
    <source>
        <strain evidence="3">UMSG1</strain>
    </source>
</reference>
<dbReference type="AlphaFoldDB" id="A0A420J0H3"/>
<evidence type="ECO:0000313" key="3">
    <source>
        <dbReference type="EMBL" id="RKF80281.1"/>
    </source>
</evidence>
<dbReference type="EMBL" id="MCBS01019505">
    <property type="protein sequence ID" value="RKF80281.1"/>
    <property type="molecule type" value="Genomic_DNA"/>
</dbReference>
<sequence>MSDTNNLMIKASITKHMNSDHSESIELFLQHFSQLSPEAAQGATILDISLSELQILTTDSTIHRIPLEPPMASLQEARERMKDMDSTARRALKIEEQNLVPYQFPRSLLHVSVMSTCLVTFLIFGLTLRGDFFVPGRYVYDKILPFFPGGPEAFLVVAKVLALPTLAIHAGELLYLDSSRLKKNGIKRGTALWWQWAISCYAEGFGSFQRFDAKLKKMKLGDKSTKH</sequence>
<feature type="domain" description="DUF2470" evidence="2">
    <location>
        <begin position="10"/>
        <end position="84"/>
    </location>
</feature>
<dbReference type="PANTHER" id="PTHR37783">
    <property type="entry name" value="MEMBRANE PROTEIN, PUTATIVE (AFU_ORTHOLOGUE AFUA_1G04315)-RELATED"/>
    <property type="match status" value="1"/>
</dbReference>
<keyword evidence="1" id="KW-0472">Membrane</keyword>
<dbReference type="Pfam" id="PF10615">
    <property type="entry name" value="DUF2470"/>
    <property type="match status" value="1"/>
</dbReference>
<comment type="caution">
    <text evidence="3">The sequence shown here is derived from an EMBL/GenBank/DDBJ whole genome shotgun (WGS) entry which is preliminary data.</text>
</comment>
<dbReference type="Proteomes" id="UP000285326">
    <property type="component" value="Unassembled WGS sequence"/>
</dbReference>
<gene>
    <name evidence="3" type="ORF">GcM1_195036</name>
</gene>
<proteinExistence type="predicted"/>
<evidence type="ECO:0000313" key="4">
    <source>
        <dbReference type="Proteomes" id="UP000285326"/>
    </source>
</evidence>
<dbReference type="InterPro" id="IPR037119">
    <property type="entry name" value="Haem_oxidase_HugZ-like_sf"/>
</dbReference>
<feature type="transmembrane region" description="Helical" evidence="1">
    <location>
        <begin position="153"/>
        <end position="176"/>
    </location>
</feature>
<feature type="transmembrane region" description="Helical" evidence="1">
    <location>
        <begin position="108"/>
        <end position="128"/>
    </location>
</feature>
<dbReference type="PANTHER" id="PTHR37783:SF1">
    <property type="entry name" value="MEMBRANE PROTEIN, PUTATIVE (AFU_ORTHOLOGUE AFUA_1G04315)-RELATED"/>
    <property type="match status" value="1"/>
</dbReference>
<dbReference type="Gene3D" id="3.20.180.10">
    <property type="entry name" value="PNP-oxidase-like"/>
    <property type="match status" value="1"/>
</dbReference>
<organism evidence="3 4">
    <name type="scientific">Golovinomyces cichoracearum</name>
    <dbReference type="NCBI Taxonomy" id="62708"/>
    <lineage>
        <taxon>Eukaryota</taxon>
        <taxon>Fungi</taxon>
        <taxon>Dikarya</taxon>
        <taxon>Ascomycota</taxon>
        <taxon>Pezizomycotina</taxon>
        <taxon>Leotiomycetes</taxon>
        <taxon>Erysiphales</taxon>
        <taxon>Erysiphaceae</taxon>
        <taxon>Golovinomyces</taxon>
    </lineage>
</organism>
<keyword evidence="1" id="KW-0812">Transmembrane</keyword>
<keyword evidence="1" id="KW-1133">Transmembrane helix</keyword>
<protein>
    <submittedName>
        <fullName evidence="3">Integral membrane protein</fullName>
    </submittedName>
</protein>
<evidence type="ECO:0000259" key="2">
    <source>
        <dbReference type="Pfam" id="PF10615"/>
    </source>
</evidence>
<evidence type="ECO:0000256" key="1">
    <source>
        <dbReference type="SAM" id="Phobius"/>
    </source>
</evidence>
<dbReference type="InterPro" id="IPR019595">
    <property type="entry name" value="DUF2470"/>
</dbReference>
<name>A0A420J0H3_9PEZI</name>